<evidence type="ECO:0000259" key="1">
    <source>
        <dbReference type="PROSITE" id="PS50943"/>
    </source>
</evidence>
<name>A0ABR7LT31_9ACTN</name>
<dbReference type="Pfam" id="PF13560">
    <property type="entry name" value="HTH_31"/>
    <property type="match status" value="1"/>
</dbReference>
<dbReference type="SUPFAM" id="SSF47413">
    <property type="entry name" value="lambda repressor-like DNA-binding domains"/>
    <property type="match status" value="1"/>
</dbReference>
<gene>
    <name evidence="2" type="ORF">HKK74_21275</name>
</gene>
<dbReference type="InterPro" id="IPR001387">
    <property type="entry name" value="Cro/C1-type_HTH"/>
</dbReference>
<accession>A0ABR7LT31</accession>
<dbReference type="Pfam" id="PF19054">
    <property type="entry name" value="DUF5753"/>
    <property type="match status" value="1"/>
</dbReference>
<dbReference type="SMART" id="SM00530">
    <property type="entry name" value="HTH_XRE"/>
    <property type="match status" value="1"/>
</dbReference>
<protein>
    <submittedName>
        <fullName evidence="2">Helix-turn-helix domain-containing protein</fullName>
    </submittedName>
</protein>
<comment type="caution">
    <text evidence="2">The sequence shown here is derived from an EMBL/GenBank/DDBJ whole genome shotgun (WGS) entry which is preliminary data.</text>
</comment>
<organism evidence="2 3">
    <name type="scientific">Actinomadura alba</name>
    <dbReference type="NCBI Taxonomy" id="406431"/>
    <lineage>
        <taxon>Bacteria</taxon>
        <taxon>Bacillati</taxon>
        <taxon>Actinomycetota</taxon>
        <taxon>Actinomycetes</taxon>
        <taxon>Streptosporangiales</taxon>
        <taxon>Thermomonosporaceae</taxon>
        <taxon>Actinomadura</taxon>
    </lineage>
</organism>
<reference evidence="2 3" key="1">
    <citation type="submission" date="2020-06" db="EMBL/GenBank/DDBJ databases">
        <title>Actinomadura xiongansis sp. nov., isolated from soil of Baiyangdian.</title>
        <authorList>
            <person name="Zhang X."/>
        </authorList>
    </citation>
    <scope>NUCLEOTIDE SEQUENCE [LARGE SCALE GENOMIC DNA]</scope>
    <source>
        <strain evidence="2 3">HBUM206468</strain>
    </source>
</reference>
<evidence type="ECO:0000313" key="3">
    <source>
        <dbReference type="Proteomes" id="UP000805614"/>
    </source>
</evidence>
<feature type="domain" description="HTH cro/C1-type" evidence="1">
    <location>
        <begin position="17"/>
        <end position="71"/>
    </location>
</feature>
<proteinExistence type="predicted"/>
<dbReference type="Gene3D" id="1.10.260.40">
    <property type="entry name" value="lambda repressor-like DNA-binding domains"/>
    <property type="match status" value="1"/>
</dbReference>
<dbReference type="PROSITE" id="PS50943">
    <property type="entry name" value="HTH_CROC1"/>
    <property type="match status" value="1"/>
</dbReference>
<keyword evidence="3" id="KW-1185">Reference proteome</keyword>
<dbReference type="CDD" id="cd00093">
    <property type="entry name" value="HTH_XRE"/>
    <property type="match status" value="1"/>
</dbReference>
<dbReference type="Proteomes" id="UP000805614">
    <property type="component" value="Unassembled WGS sequence"/>
</dbReference>
<dbReference type="InterPro" id="IPR010982">
    <property type="entry name" value="Lambda_DNA-bd_dom_sf"/>
</dbReference>
<dbReference type="RefSeq" id="WP_187245011.1">
    <property type="nucleotide sequence ID" value="NZ_BAAAOK010000037.1"/>
</dbReference>
<evidence type="ECO:0000313" key="2">
    <source>
        <dbReference type="EMBL" id="MBC6468007.1"/>
    </source>
</evidence>
<sequence length="290" mass="33028">MPSRVPTVRQRRLGAELRRLREGQGLTADEVADRLRWSSSKVSRMETAKIGARVSDVRLLLELYRLDESHLGEILALAQVADRKGWWADYRSDLSESYEAYIALEDEADMVFCFEGALVPGLCQTEEYAREVLMGAKVYATIPPTQIDRGVEVRLRRQELLTQAEPLDLSVVLDESVLLRCVGDHEIMRRQIAHLIELAELPNVEIRLLPLEVPHQLVVSESIVLLKFTPAYDVTFPDVAHIEGINSVQHLDEAVTYTYRLVWENLASQALGFEESMERFLRIADTRWGA</sequence>
<dbReference type="EMBL" id="JABVEC010000016">
    <property type="protein sequence ID" value="MBC6468007.1"/>
    <property type="molecule type" value="Genomic_DNA"/>
</dbReference>
<dbReference type="InterPro" id="IPR043917">
    <property type="entry name" value="DUF5753"/>
</dbReference>